<keyword evidence="5" id="KW-0464">Manganese</keyword>
<name>A0ABW3F2T1_9PROT</name>
<comment type="similarity">
    <text evidence="1">Belongs to the peptidase M17 family.</text>
</comment>
<evidence type="ECO:0000313" key="8">
    <source>
        <dbReference type="Proteomes" id="UP001597128"/>
    </source>
</evidence>
<dbReference type="CDD" id="cd00433">
    <property type="entry name" value="Peptidase_M17"/>
    <property type="match status" value="1"/>
</dbReference>
<organism evidence="7 8">
    <name type="scientific">Methylophilus luteus</name>
    <dbReference type="NCBI Taxonomy" id="640108"/>
    <lineage>
        <taxon>Bacteria</taxon>
        <taxon>Pseudomonadati</taxon>
        <taxon>Pseudomonadota</taxon>
        <taxon>Betaproteobacteria</taxon>
        <taxon>Nitrosomonadales</taxon>
        <taxon>Methylophilaceae</taxon>
        <taxon>Methylophilus</taxon>
    </lineage>
</organism>
<gene>
    <name evidence="7" type="ORF">ACFQ1Z_01310</name>
</gene>
<keyword evidence="3" id="KW-0645">Protease</keyword>
<dbReference type="SUPFAM" id="SSF53187">
    <property type="entry name" value="Zn-dependent exopeptidases"/>
    <property type="match status" value="1"/>
</dbReference>
<sequence length="501" mass="54042">MAIHWTHDSAINETAMLDFSQHLLLVFVDTLPETMPFQTALAHKLKRSRQSLADMAEKPVSLELANGALLSAVQINTALSVFEQLTLLRQAVKPLLAERPHRLAIAIVSDSADHDHSSQIARHAAYVALVNAQPLPVLKREPKANTQSGEHKTGELVDIRVFGVQALPWVAEVEAAVAGNTLCRTLTLTPPNQQTPQLYRARLQALAASQHWQYTEWDYPQLVAMGAGAFVAVAQGSAPQDAAIVKLSYRHAQAQKTIALVGKGICFDTGGHNLKSAKYMQGMHQDMNGSAVAVGVLQAISAQQLAVNVDCWLAIAQNHIGPNAYKQNDVVTALNGMSIEIVHTDAEGRMVLADTLTLASREQPDVMLDYATLTGSMQTALGSRMSGIVANRAELVMQMVAAGVESGERVVAFPYASDYDSELDSEIADIKQCTMESDADHIIAARFLGKFIEQDTAWCHVDLSAYAHKDGLGAVASEVNGFGVALTLRWLEGLLAQSAQA</sequence>
<dbReference type="PANTHER" id="PTHR11963:SF48">
    <property type="entry name" value="DIPEPTIDASE B, ISOFORM A"/>
    <property type="match status" value="1"/>
</dbReference>
<protein>
    <submittedName>
        <fullName evidence="7">M17 family metallopeptidase</fullName>
    </submittedName>
</protein>
<dbReference type="Pfam" id="PF00883">
    <property type="entry name" value="Peptidase_M17"/>
    <property type="match status" value="1"/>
</dbReference>
<dbReference type="Gene3D" id="3.40.630.10">
    <property type="entry name" value="Zn peptidases"/>
    <property type="match status" value="1"/>
</dbReference>
<reference evidence="8" key="1">
    <citation type="journal article" date="2019" name="Int. J. Syst. Evol. Microbiol.">
        <title>The Global Catalogue of Microorganisms (GCM) 10K type strain sequencing project: providing services to taxonomists for standard genome sequencing and annotation.</title>
        <authorList>
            <consortium name="The Broad Institute Genomics Platform"/>
            <consortium name="The Broad Institute Genome Sequencing Center for Infectious Disease"/>
            <person name="Wu L."/>
            <person name="Ma J."/>
        </authorList>
    </citation>
    <scope>NUCLEOTIDE SEQUENCE [LARGE SCALE GENOMIC DNA]</scope>
    <source>
        <strain evidence="8">CCUG 58412</strain>
    </source>
</reference>
<keyword evidence="2" id="KW-0031">Aminopeptidase</keyword>
<dbReference type="InterPro" id="IPR011356">
    <property type="entry name" value="Leucine_aapep/pepB"/>
</dbReference>
<evidence type="ECO:0000313" key="7">
    <source>
        <dbReference type="EMBL" id="MFD0912173.1"/>
    </source>
</evidence>
<keyword evidence="4" id="KW-0378">Hydrolase</keyword>
<keyword evidence="8" id="KW-1185">Reference proteome</keyword>
<dbReference type="Proteomes" id="UP001597128">
    <property type="component" value="Unassembled WGS sequence"/>
</dbReference>
<comment type="caution">
    <text evidence="7">The sequence shown here is derived from an EMBL/GenBank/DDBJ whole genome shotgun (WGS) entry which is preliminary data.</text>
</comment>
<evidence type="ECO:0000256" key="3">
    <source>
        <dbReference type="ARBA" id="ARBA00022670"/>
    </source>
</evidence>
<evidence type="ECO:0000256" key="1">
    <source>
        <dbReference type="ARBA" id="ARBA00009528"/>
    </source>
</evidence>
<dbReference type="PANTHER" id="PTHR11963">
    <property type="entry name" value="LEUCINE AMINOPEPTIDASE-RELATED"/>
    <property type="match status" value="1"/>
</dbReference>
<evidence type="ECO:0000256" key="4">
    <source>
        <dbReference type="ARBA" id="ARBA00022801"/>
    </source>
</evidence>
<evidence type="ECO:0000256" key="5">
    <source>
        <dbReference type="ARBA" id="ARBA00023211"/>
    </source>
</evidence>
<accession>A0ABW3F2T1</accession>
<dbReference type="RefSeq" id="WP_379054863.1">
    <property type="nucleotide sequence ID" value="NZ_JBHTKB010000001.1"/>
</dbReference>
<proteinExistence type="inferred from homology"/>
<dbReference type="EMBL" id="JBHTKB010000001">
    <property type="protein sequence ID" value="MFD0912173.1"/>
    <property type="molecule type" value="Genomic_DNA"/>
</dbReference>
<evidence type="ECO:0000256" key="2">
    <source>
        <dbReference type="ARBA" id="ARBA00022438"/>
    </source>
</evidence>
<feature type="domain" description="Cytosol aminopeptidase" evidence="6">
    <location>
        <begin position="182"/>
        <end position="486"/>
    </location>
</feature>
<evidence type="ECO:0000259" key="6">
    <source>
        <dbReference type="Pfam" id="PF00883"/>
    </source>
</evidence>
<dbReference type="InterPro" id="IPR000819">
    <property type="entry name" value="Peptidase_M17_C"/>
</dbReference>
<dbReference type="PRINTS" id="PR00481">
    <property type="entry name" value="LAMNOPPTDASE"/>
</dbReference>